<proteinExistence type="predicted"/>
<sequence length="83" mass="9094">MSSAACMDASYKEIFIYVNASEFSVHFSSMIQQNGGGAALQLYEWDCLALSKALGINGQAQWGVSFSPRVVCILFFSERGFNP</sequence>
<comment type="caution">
    <text evidence="1">The sequence shown here is derived from an EMBL/GenBank/DDBJ whole genome shotgun (WGS) entry which is preliminary data.</text>
</comment>
<protein>
    <submittedName>
        <fullName evidence="1">Uncharacterized protein</fullName>
    </submittedName>
</protein>
<evidence type="ECO:0000313" key="2">
    <source>
        <dbReference type="Proteomes" id="UP001595681"/>
    </source>
</evidence>
<reference evidence="2" key="1">
    <citation type="journal article" date="2019" name="Int. J. Syst. Evol. Microbiol.">
        <title>The Global Catalogue of Microorganisms (GCM) 10K type strain sequencing project: providing services to taxonomists for standard genome sequencing and annotation.</title>
        <authorList>
            <consortium name="The Broad Institute Genomics Platform"/>
            <consortium name="The Broad Institute Genome Sequencing Center for Infectious Disease"/>
            <person name="Wu L."/>
            <person name="Ma J."/>
        </authorList>
    </citation>
    <scope>NUCLEOTIDE SEQUENCE [LARGE SCALE GENOMIC DNA]</scope>
    <source>
        <strain evidence="2">CCM 7491</strain>
    </source>
</reference>
<evidence type="ECO:0000313" key="1">
    <source>
        <dbReference type="EMBL" id="MFC3442231.1"/>
    </source>
</evidence>
<organism evidence="1 2">
    <name type="scientific">Sphingobium rhizovicinum</name>
    <dbReference type="NCBI Taxonomy" id="432308"/>
    <lineage>
        <taxon>Bacteria</taxon>
        <taxon>Pseudomonadati</taxon>
        <taxon>Pseudomonadota</taxon>
        <taxon>Alphaproteobacteria</taxon>
        <taxon>Sphingomonadales</taxon>
        <taxon>Sphingomonadaceae</taxon>
        <taxon>Sphingobium</taxon>
    </lineage>
</organism>
<name>A0ABV7NGS2_9SPHN</name>
<accession>A0ABV7NGS2</accession>
<dbReference type="EMBL" id="JBHRVU010000004">
    <property type="protein sequence ID" value="MFC3442231.1"/>
    <property type="molecule type" value="Genomic_DNA"/>
</dbReference>
<dbReference type="RefSeq" id="WP_380796288.1">
    <property type="nucleotide sequence ID" value="NZ_JBHRVU010000004.1"/>
</dbReference>
<gene>
    <name evidence="1" type="ORF">ACFOKF_13730</name>
</gene>
<dbReference type="Proteomes" id="UP001595681">
    <property type="component" value="Unassembled WGS sequence"/>
</dbReference>
<keyword evidence="2" id="KW-1185">Reference proteome</keyword>